<evidence type="ECO:0000313" key="4">
    <source>
        <dbReference type="Proteomes" id="UP001500767"/>
    </source>
</evidence>
<comment type="caution">
    <text evidence="3">The sequence shown here is derived from an EMBL/GenBank/DDBJ whole genome shotgun (WGS) entry which is preliminary data.</text>
</comment>
<protein>
    <recommendedName>
        <fullName evidence="2">DUF6286 domain-containing protein</fullName>
    </recommendedName>
</protein>
<dbReference type="Pfam" id="PF19803">
    <property type="entry name" value="DUF6286"/>
    <property type="match status" value="1"/>
</dbReference>
<accession>A0ABP6WPK8</accession>
<proteinExistence type="predicted"/>
<name>A0ABP6WPK8_9ACTN</name>
<feature type="transmembrane region" description="Helical" evidence="1">
    <location>
        <begin position="62"/>
        <end position="88"/>
    </location>
</feature>
<dbReference type="EMBL" id="BAAAYR010000001">
    <property type="protein sequence ID" value="GAA3553278.1"/>
    <property type="molecule type" value="Genomic_DNA"/>
</dbReference>
<reference evidence="4" key="1">
    <citation type="journal article" date="2019" name="Int. J. Syst. Evol. Microbiol.">
        <title>The Global Catalogue of Microorganisms (GCM) 10K type strain sequencing project: providing services to taxonomists for standard genome sequencing and annotation.</title>
        <authorList>
            <consortium name="The Broad Institute Genomics Platform"/>
            <consortium name="The Broad Institute Genome Sequencing Center for Infectious Disease"/>
            <person name="Wu L."/>
            <person name="Ma J."/>
        </authorList>
    </citation>
    <scope>NUCLEOTIDE SEQUENCE [LARGE SCALE GENOMIC DNA]</scope>
    <source>
        <strain evidence="4">JCM 16540</strain>
    </source>
</reference>
<keyword evidence="1" id="KW-1133">Transmembrane helix</keyword>
<evidence type="ECO:0000256" key="1">
    <source>
        <dbReference type="SAM" id="Phobius"/>
    </source>
</evidence>
<dbReference type="RefSeq" id="WP_204912335.1">
    <property type="nucleotide sequence ID" value="NZ_BAAAYR010000001.1"/>
</dbReference>
<feature type="domain" description="DUF6286" evidence="2">
    <location>
        <begin position="78"/>
        <end position="187"/>
    </location>
</feature>
<keyword evidence="4" id="KW-1185">Reference proteome</keyword>
<dbReference type="Proteomes" id="UP001500767">
    <property type="component" value="Unassembled WGS sequence"/>
</dbReference>
<keyword evidence="1" id="KW-0812">Transmembrane</keyword>
<dbReference type="InterPro" id="IPR046253">
    <property type="entry name" value="DUF6286"/>
</dbReference>
<gene>
    <name evidence="3" type="ORF">GCM10022197_05480</name>
</gene>
<sequence>MSRTDSRSGRLRRRPSRTVPASVVAVLLLALGALTAVAAISRLVTGRWATQVTAPASAVAGLTWGSVAMLVAAGVAVLLGLVLVVAGLKPGSYTSSRLDSTRGAGVVAERDFVISHRSLARLAASRADLVDGVDKVSASASGRRVHLDVTTGSEQRDQVRSRVVALVTEALASASVAPQPRVTATVRTKEL</sequence>
<evidence type="ECO:0000259" key="2">
    <source>
        <dbReference type="Pfam" id="PF19803"/>
    </source>
</evidence>
<evidence type="ECO:0000313" key="3">
    <source>
        <dbReference type="EMBL" id="GAA3553278.1"/>
    </source>
</evidence>
<keyword evidence="1" id="KW-0472">Membrane</keyword>
<organism evidence="3 4">
    <name type="scientific">Microlunatus spumicola</name>
    <dbReference type="NCBI Taxonomy" id="81499"/>
    <lineage>
        <taxon>Bacteria</taxon>
        <taxon>Bacillati</taxon>
        <taxon>Actinomycetota</taxon>
        <taxon>Actinomycetes</taxon>
        <taxon>Propionibacteriales</taxon>
        <taxon>Propionibacteriaceae</taxon>
        <taxon>Microlunatus</taxon>
    </lineage>
</organism>